<dbReference type="SUPFAM" id="SSF56219">
    <property type="entry name" value="DNase I-like"/>
    <property type="match status" value="1"/>
</dbReference>
<comment type="caution">
    <text evidence="4">The sequence shown here is derived from an EMBL/GenBank/DDBJ whole genome shotgun (WGS) entry which is preliminary data.</text>
</comment>
<dbReference type="EMBL" id="VEPZ02000966">
    <property type="protein sequence ID" value="KAE8707155.1"/>
    <property type="molecule type" value="Genomic_DNA"/>
</dbReference>
<proteinExistence type="predicted"/>
<keyword evidence="5" id="KW-1185">Reference proteome</keyword>
<dbReference type="PANTHER" id="PTHR46890:SF48">
    <property type="entry name" value="RNA-DIRECTED DNA POLYMERASE"/>
    <property type="match status" value="1"/>
</dbReference>
<dbReference type="CDD" id="cd01650">
    <property type="entry name" value="RT_nLTR_like"/>
    <property type="match status" value="1"/>
</dbReference>
<dbReference type="InterPro" id="IPR043502">
    <property type="entry name" value="DNA/RNA_pol_sf"/>
</dbReference>
<dbReference type="InterPro" id="IPR036397">
    <property type="entry name" value="RNaseH_sf"/>
</dbReference>
<dbReference type="CDD" id="cd06222">
    <property type="entry name" value="RNase_H_like"/>
    <property type="match status" value="1"/>
</dbReference>
<protein>
    <recommendedName>
        <fullName evidence="6">Reverse transcriptase</fullName>
    </recommendedName>
</protein>
<organism evidence="4 5">
    <name type="scientific">Hibiscus syriacus</name>
    <name type="common">Rose of Sharon</name>
    <dbReference type="NCBI Taxonomy" id="106335"/>
    <lineage>
        <taxon>Eukaryota</taxon>
        <taxon>Viridiplantae</taxon>
        <taxon>Streptophyta</taxon>
        <taxon>Embryophyta</taxon>
        <taxon>Tracheophyta</taxon>
        <taxon>Spermatophyta</taxon>
        <taxon>Magnoliopsida</taxon>
        <taxon>eudicotyledons</taxon>
        <taxon>Gunneridae</taxon>
        <taxon>Pentapetalae</taxon>
        <taxon>rosids</taxon>
        <taxon>malvids</taxon>
        <taxon>Malvales</taxon>
        <taxon>Malvaceae</taxon>
        <taxon>Malvoideae</taxon>
        <taxon>Hibiscus</taxon>
    </lineage>
</organism>
<dbReference type="Pfam" id="PF00078">
    <property type="entry name" value="RVT_1"/>
    <property type="match status" value="1"/>
</dbReference>
<dbReference type="GO" id="GO:0004523">
    <property type="term" value="F:RNA-DNA hybrid ribonuclease activity"/>
    <property type="evidence" value="ECO:0007669"/>
    <property type="project" value="InterPro"/>
</dbReference>
<feature type="compositionally biased region" description="Basic and acidic residues" evidence="1">
    <location>
        <begin position="303"/>
        <end position="313"/>
    </location>
</feature>
<dbReference type="InterPro" id="IPR044730">
    <property type="entry name" value="RNase_H-like_dom_plant"/>
</dbReference>
<feature type="domain" description="RNase H type-1" evidence="3">
    <location>
        <begin position="1232"/>
        <end position="1358"/>
    </location>
</feature>
<reference evidence="4" key="1">
    <citation type="submission" date="2019-09" db="EMBL/GenBank/DDBJ databases">
        <title>Draft genome information of white flower Hibiscus syriacus.</title>
        <authorList>
            <person name="Kim Y.-M."/>
        </authorList>
    </citation>
    <scope>NUCLEOTIDE SEQUENCE [LARGE SCALE GENOMIC DNA]</scope>
    <source>
        <strain evidence="4">YM2019G1</strain>
    </source>
</reference>
<dbReference type="GO" id="GO:0003676">
    <property type="term" value="F:nucleic acid binding"/>
    <property type="evidence" value="ECO:0007669"/>
    <property type="project" value="InterPro"/>
</dbReference>
<dbReference type="PANTHER" id="PTHR46890">
    <property type="entry name" value="NON-LTR RETROLELEMENT REVERSE TRANSCRIPTASE-LIKE PROTEIN-RELATED"/>
    <property type="match status" value="1"/>
</dbReference>
<dbReference type="InterPro" id="IPR036691">
    <property type="entry name" value="Endo/exonu/phosph_ase_sf"/>
</dbReference>
<dbReference type="Gene3D" id="3.30.420.10">
    <property type="entry name" value="Ribonuclease H-like superfamily/Ribonuclease H"/>
    <property type="match status" value="1"/>
</dbReference>
<name>A0A6A3AVQ0_HIBSY</name>
<dbReference type="InterPro" id="IPR012337">
    <property type="entry name" value="RNaseH-like_sf"/>
</dbReference>
<dbReference type="SUPFAM" id="SSF53098">
    <property type="entry name" value="Ribonuclease H-like"/>
    <property type="match status" value="1"/>
</dbReference>
<evidence type="ECO:0000259" key="2">
    <source>
        <dbReference type="Pfam" id="PF00078"/>
    </source>
</evidence>
<feature type="domain" description="Reverse transcriptase" evidence="2">
    <location>
        <begin position="674"/>
        <end position="851"/>
    </location>
</feature>
<evidence type="ECO:0008006" key="6">
    <source>
        <dbReference type="Google" id="ProtNLM"/>
    </source>
</evidence>
<evidence type="ECO:0000259" key="3">
    <source>
        <dbReference type="Pfam" id="PF13456"/>
    </source>
</evidence>
<evidence type="ECO:0000256" key="1">
    <source>
        <dbReference type="SAM" id="MobiDB-lite"/>
    </source>
</evidence>
<evidence type="ECO:0000313" key="5">
    <source>
        <dbReference type="Proteomes" id="UP000436088"/>
    </source>
</evidence>
<dbReference type="InterPro" id="IPR052343">
    <property type="entry name" value="Retrotransposon-Effector_Assoc"/>
</dbReference>
<dbReference type="Proteomes" id="UP000436088">
    <property type="component" value="Unassembled WGS sequence"/>
</dbReference>
<accession>A0A6A3AVQ0</accession>
<feature type="region of interest" description="Disordered" evidence="1">
    <location>
        <begin position="253"/>
        <end position="318"/>
    </location>
</feature>
<dbReference type="SUPFAM" id="SSF56672">
    <property type="entry name" value="DNA/RNA polymerases"/>
    <property type="match status" value="1"/>
</dbReference>
<dbReference type="InterPro" id="IPR000477">
    <property type="entry name" value="RT_dom"/>
</dbReference>
<dbReference type="Pfam" id="PF13456">
    <property type="entry name" value="RVT_3"/>
    <property type="match status" value="1"/>
</dbReference>
<sequence>MEISKKIFVWHEVAAWGNDALSLTSMEEECTVGSFFSIRDGTGLFIVLLGADNEWNQQGDSSRIILLGADSMWDWQRSRRGWEARVSIMSEEVADLMKHLKFTEEESEDISPPRVITEDDVMEMDKWIVARIIGYKRIDSELPLGYMKVETAKKIGNRIGKTIATDTRSGEGRMGDYLRVKVEIDCFKPLRRCAKMGVLANGEPRKCLLKYEQLPSFCHRCNIIGYVLTECPGFSEQLQQPLQFGEWLRVSANSPLSDRGTRSPLGRPWMPGRDLLHSTSSNREDDLDPTNPTDPDSSLSRSFLERKNGETSKGRRKVKRVNRQVVYISYSTLNSNVGTSEKKDPSEIPEEFAVKRSDHFVGLMMLWKEGLDVSLQSFSNLHIDVEVFWKEQKFWFTGFYGHSGWSDKKHNWEMISHLAYNSSLPWSGWFSWASGTCPKTFVCERIDRFIAKIEWRLMFPECYVDTVPMASSDHSAILMSLEGTITISSPMRDYFKFDACWAMKINAEILCIGFGRTMKTLSQSKENRVYARLDSGPITDEFCELRRKALADLKDVMDKEDVLLEDIFGVTTSYFFSLFRSSEATPDEEILQAIDRCVSPCDNEMLCRDFSAEEVTIGFSQVNPSKAPSFDGLPGQFFRSFWNIVGCDFVNLYLSLLNGMMDFNYVNRTIIVLIPKVSSSKLMKQFRPISLCSVIYKVVSKAIVNRLKPLMHVCVVENQCAFVPGRRIFDNFLVAHELIHYLKGSKNGPNKGVAIKLDKEKAYDRVEWGFLLDVMIRMGFSSSFVNLIRKCISTVSFQGLSTLLLKAQRRNEIKGIRASMRGPRITHLLFADDSLLFVKNSAAEVRKVKRVVEATDPGNYLSLPLAVGKGKRAAFNFVRDKTEKRIQGWTKRLLGLLMTSSHKLDPIGGPGNKIPEVGRWLHGIRFVNPKNLEEWGSRILDCLKLRFLGIRFGDLFKMNIFWLSRPKKLSRMVFFWRVGMDSKARMFEDNWGDTSPIRWYERYMDHAEQSVRVADFMIPMCARWDEPKVVGVLLSEDASQVLKTLIASIWGDRLLWGHHSSRFYSAKSGYNWLKIKNSSVMVADAIPMGSKIKQANLVDGICPLCLCELESIMHAIKDCPKVKTVLLMSSLSPEIVDWRGNSSIMWLSYVQSKLNGEGFDLFLVLLWNLCNRRNYFVHNGDLQSDRDIIINSSNLIGEYRIDSNYFGSISDKVVFRRSRCWIKPAQDEVKINVDVAYCKNSRVAVVGIVARDSHRMVIGGLTKKIDHPFSVESTEAVAFTEGILLASENGWNNVIIEGDAISIVYRLSNQVTKNLQDISTIGLLLNEARQILANLHFVKVHYVCREANRVAHSLAQWALSNNNPVCFFR</sequence>
<evidence type="ECO:0000313" key="4">
    <source>
        <dbReference type="EMBL" id="KAE8707155.1"/>
    </source>
</evidence>
<dbReference type="InterPro" id="IPR002156">
    <property type="entry name" value="RNaseH_domain"/>
</dbReference>
<gene>
    <name evidence="4" type="ORF">F3Y22_tig00110387pilonHSYRG00987</name>
</gene>
<feature type="compositionally biased region" description="Low complexity" evidence="1">
    <location>
        <begin position="289"/>
        <end position="300"/>
    </location>
</feature>